<evidence type="ECO:0000259" key="4">
    <source>
        <dbReference type="Pfam" id="PF13193"/>
    </source>
</evidence>
<dbReference type="Pfam" id="PF00501">
    <property type="entry name" value="AMP-binding"/>
    <property type="match status" value="1"/>
</dbReference>
<dbReference type="EMBL" id="KB445561">
    <property type="protein sequence ID" value="EMC92901.1"/>
    <property type="molecule type" value="Genomic_DNA"/>
</dbReference>
<dbReference type="PANTHER" id="PTHR43201">
    <property type="entry name" value="ACYL-COA SYNTHETASE"/>
    <property type="match status" value="1"/>
</dbReference>
<dbReference type="SUPFAM" id="SSF56801">
    <property type="entry name" value="Acetyl-CoA synthetase-like"/>
    <property type="match status" value="1"/>
</dbReference>
<evidence type="ECO:0000259" key="3">
    <source>
        <dbReference type="Pfam" id="PF00501"/>
    </source>
</evidence>
<gene>
    <name evidence="5" type="ORF">BAUCODRAFT_125858</name>
</gene>
<dbReference type="InterPro" id="IPR045851">
    <property type="entry name" value="AMP-bd_C_sf"/>
</dbReference>
<keyword evidence="2" id="KW-0436">Ligase</keyword>
<dbReference type="HOGENOM" id="CLU_000022_59_7_1"/>
<evidence type="ECO:0000313" key="5">
    <source>
        <dbReference type="EMBL" id="EMC92901.1"/>
    </source>
</evidence>
<reference evidence="5 6" key="1">
    <citation type="journal article" date="2012" name="PLoS Pathog.">
        <title>Diverse lifestyles and strategies of plant pathogenesis encoded in the genomes of eighteen Dothideomycetes fungi.</title>
        <authorList>
            <person name="Ohm R.A."/>
            <person name="Feau N."/>
            <person name="Henrissat B."/>
            <person name="Schoch C.L."/>
            <person name="Horwitz B.A."/>
            <person name="Barry K.W."/>
            <person name="Condon B.J."/>
            <person name="Copeland A.C."/>
            <person name="Dhillon B."/>
            <person name="Glaser F."/>
            <person name="Hesse C.N."/>
            <person name="Kosti I."/>
            <person name="LaButti K."/>
            <person name="Lindquist E.A."/>
            <person name="Lucas S."/>
            <person name="Salamov A.A."/>
            <person name="Bradshaw R.E."/>
            <person name="Ciuffetti L."/>
            <person name="Hamelin R.C."/>
            <person name="Kema G.H.J."/>
            <person name="Lawrence C."/>
            <person name="Scott J.A."/>
            <person name="Spatafora J.W."/>
            <person name="Turgeon B.G."/>
            <person name="de Wit P.J.G.M."/>
            <person name="Zhong S."/>
            <person name="Goodwin S.B."/>
            <person name="Grigoriev I.V."/>
        </authorList>
    </citation>
    <scope>NUCLEOTIDE SEQUENCE [LARGE SCALE GENOMIC DNA]</scope>
    <source>
        <strain evidence="5 6">UAMH 10762</strain>
    </source>
</reference>
<evidence type="ECO:0000256" key="2">
    <source>
        <dbReference type="ARBA" id="ARBA00022598"/>
    </source>
</evidence>
<dbReference type="STRING" id="717646.M2M931"/>
<comment type="similarity">
    <text evidence="1">Belongs to the ATP-dependent AMP-binding enzyme family.</text>
</comment>
<name>M2M931_BAUPA</name>
<dbReference type="InterPro" id="IPR042099">
    <property type="entry name" value="ANL_N_sf"/>
</dbReference>
<dbReference type="eggNOG" id="KOG1177">
    <property type="taxonomic scope" value="Eukaryota"/>
</dbReference>
<dbReference type="GO" id="GO:0006631">
    <property type="term" value="P:fatty acid metabolic process"/>
    <property type="evidence" value="ECO:0007669"/>
    <property type="project" value="TreeGrafter"/>
</dbReference>
<dbReference type="GO" id="GO:0031956">
    <property type="term" value="F:medium-chain fatty acid-CoA ligase activity"/>
    <property type="evidence" value="ECO:0007669"/>
    <property type="project" value="TreeGrafter"/>
</dbReference>
<dbReference type="GeneID" id="19108005"/>
<dbReference type="RefSeq" id="XP_007680182.1">
    <property type="nucleotide sequence ID" value="XM_007681992.1"/>
</dbReference>
<dbReference type="OrthoDB" id="10253115at2759"/>
<evidence type="ECO:0000256" key="1">
    <source>
        <dbReference type="ARBA" id="ARBA00006432"/>
    </source>
</evidence>
<dbReference type="Gene3D" id="3.40.50.12780">
    <property type="entry name" value="N-terminal domain of ligase-like"/>
    <property type="match status" value="1"/>
</dbReference>
<sequence length="609" mass="66339">MELTSGKPALLKETIGVCLSRIVHEYSDRPAVKVGALRLTYRDLDDRTDEVVKALYKLGLSSGDVVATTLSMNINHLLIIYACFKSGIVLAPLNPGYSSTQVVAALQHVKARCWFVGHTIAIPYKQPLSTQPLRDAVYAAQSVDNALLCKVVVVNATSPTDFRERCWEFQTLLRSAADQAIERNLSLEADSTATLLFTSGTTSSPKAVVLSHHNILNNANVCSHLWGTTSEDVYISTMPLYHCGGIVLVLLAAMTHGAMISMPCEAFDALALLRAIREDRCTILSGVPTMYMAWLDLLSLPEFANHDFSHIRSGFIGASPILPSLRETLNQRLHLHGVGNAYGMTESSPVATIALASHPEEKKCSTVGYTIPHQSVRIAARDNPHRTLEVGERGEILIAGMVMRGYLDNQKKTDEAIVETVAEDGTMTRWMRSGDEGMMDADGFVSVTGRIKEEIEDVMMQCAAVKSVSVVGLKDERYGEVVGAFVIPRPNVTVSQSNDSNSGEVDLRLSASAALSEADTSQELTASQLRDVVRAKLAKHMVPKHIFWVDELPMTLTGKIEKHKLRDCGNSLVAPTQATAVEVQAELVEEPDSACEGLEGFRRAVHRGA</sequence>
<dbReference type="Gene3D" id="3.30.300.30">
    <property type="match status" value="1"/>
</dbReference>
<dbReference type="Proteomes" id="UP000011761">
    <property type="component" value="Unassembled WGS sequence"/>
</dbReference>
<dbReference type="InterPro" id="IPR025110">
    <property type="entry name" value="AMP-bd_C"/>
</dbReference>
<protein>
    <recommendedName>
        <fullName evidence="7">AMP-dependent synthetase/ligase domain-containing protein</fullName>
    </recommendedName>
</protein>
<dbReference type="PROSITE" id="PS00455">
    <property type="entry name" value="AMP_BINDING"/>
    <property type="match status" value="1"/>
</dbReference>
<dbReference type="InterPro" id="IPR020845">
    <property type="entry name" value="AMP-binding_CS"/>
</dbReference>
<dbReference type="KEGG" id="bcom:BAUCODRAFT_125858"/>
<keyword evidence="6" id="KW-1185">Reference proteome</keyword>
<dbReference type="PANTHER" id="PTHR43201:SF5">
    <property type="entry name" value="MEDIUM-CHAIN ACYL-COA LIGASE ACSF2, MITOCHONDRIAL"/>
    <property type="match status" value="1"/>
</dbReference>
<dbReference type="Pfam" id="PF13193">
    <property type="entry name" value="AMP-binding_C"/>
    <property type="match status" value="1"/>
</dbReference>
<organism evidence="5 6">
    <name type="scientific">Baudoinia panamericana (strain UAMH 10762)</name>
    <name type="common">Angels' share fungus</name>
    <name type="synonym">Baudoinia compniacensis (strain UAMH 10762)</name>
    <dbReference type="NCBI Taxonomy" id="717646"/>
    <lineage>
        <taxon>Eukaryota</taxon>
        <taxon>Fungi</taxon>
        <taxon>Dikarya</taxon>
        <taxon>Ascomycota</taxon>
        <taxon>Pezizomycotina</taxon>
        <taxon>Dothideomycetes</taxon>
        <taxon>Dothideomycetidae</taxon>
        <taxon>Mycosphaerellales</taxon>
        <taxon>Teratosphaeriaceae</taxon>
        <taxon>Baudoinia</taxon>
    </lineage>
</organism>
<proteinExistence type="inferred from homology"/>
<feature type="domain" description="AMP-dependent synthetase/ligase" evidence="3">
    <location>
        <begin position="22"/>
        <end position="407"/>
    </location>
</feature>
<feature type="domain" description="AMP-binding enzyme C-terminal" evidence="4">
    <location>
        <begin position="454"/>
        <end position="559"/>
    </location>
</feature>
<dbReference type="InterPro" id="IPR000873">
    <property type="entry name" value="AMP-dep_synth/lig_dom"/>
</dbReference>
<evidence type="ECO:0000313" key="6">
    <source>
        <dbReference type="Proteomes" id="UP000011761"/>
    </source>
</evidence>
<evidence type="ECO:0008006" key="7">
    <source>
        <dbReference type="Google" id="ProtNLM"/>
    </source>
</evidence>
<dbReference type="AlphaFoldDB" id="M2M931"/>
<accession>M2M931</accession>